<organism evidence="1 2">
    <name type="scientific">Planktotalea frisia</name>
    <dbReference type="NCBI Taxonomy" id="696762"/>
    <lineage>
        <taxon>Bacteria</taxon>
        <taxon>Pseudomonadati</taxon>
        <taxon>Pseudomonadota</taxon>
        <taxon>Alphaproteobacteria</taxon>
        <taxon>Rhodobacterales</taxon>
        <taxon>Paracoccaceae</taxon>
        <taxon>Planktotalea</taxon>
    </lineage>
</organism>
<name>A0A1L9P0H5_9RHOB</name>
<accession>A0A1L9P0H5</accession>
<evidence type="ECO:0000313" key="2">
    <source>
        <dbReference type="Proteomes" id="UP000184514"/>
    </source>
</evidence>
<keyword evidence="2" id="KW-1185">Reference proteome</keyword>
<dbReference type="AlphaFoldDB" id="A0A1L9P0H5"/>
<evidence type="ECO:0000313" key="1">
    <source>
        <dbReference type="EMBL" id="OJI95055.1"/>
    </source>
</evidence>
<reference evidence="1 2" key="1">
    <citation type="submission" date="2016-10" db="EMBL/GenBank/DDBJ databases">
        <title>Genome sequence of Planktotalea frisia SH6-1.</title>
        <authorList>
            <person name="Poehlein A."/>
            <person name="Bakenhus I."/>
            <person name="Voget S."/>
            <person name="Brinkhoff T."/>
            <person name="Simon M."/>
        </authorList>
    </citation>
    <scope>NUCLEOTIDE SEQUENCE [LARGE SCALE GENOMIC DNA]</scope>
    <source>
        <strain evidence="1 2">SH6-1</strain>
    </source>
</reference>
<sequence length="43" mass="4972">MSPTHLSRWHSSFLFFDHPDYLGFGKTALSHLFAPSKVEQTLH</sequence>
<dbReference type="EMBL" id="MLCB01000063">
    <property type="protein sequence ID" value="OJI95055.1"/>
    <property type="molecule type" value="Genomic_DNA"/>
</dbReference>
<proteinExistence type="predicted"/>
<gene>
    <name evidence="1" type="ORF">PFRI_07040</name>
</gene>
<protein>
    <submittedName>
        <fullName evidence="1">Uncharacterized protein</fullName>
    </submittedName>
</protein>
<comment type="caution">
    <text evidence="1">The sequence shown here is derived from an EMBL/GenBank/DDBJ whole genome shotgun (WGS) entry which is preliminary data.</text>
</comment>
<dbReference type="Proteomes" id="UP000184514">
    <property type="component" value="Unassembled WGS sequence"/>
</dbReference>